<organism evidence="2 3">
    <name type="scientific">Neorhizobium galegae bv. orientalis str. HAMBI 540</name>
    <dbReference type="NCBI Taxonomy" id="1028800"/>
    <lineage>
        <taxon>Bacteria</taxon>
        <taxon>Pseudomonadati</taxon>
        <taxon>Pseudomonadota</taxon>
        <taxon>Alphaproteobacteria</taxon>
        <taxon>Hyphomicrobiales</taxon>
        <taxon>Rhizobiaceae</taxon>
        <taxon>Rhizobium/Agrobacterium group</taxon>
        <taxon>Neorhizobium</taxon>
    </lineage>
</organism>
<dbReference type="EMBL" id="HG938354">
    <property type="protein sequence ID" value="CDN51934.1"/>
    <property type="molecule type" value="Genomic_DNA"/>
</dbReference>
<protein>
    <submittedName>
        <fullName evidence="2">Uncharacterized protein</fullName>
    </submittedName>
</protein>
<gene>
    <name evidence="2" type="ORF">RG540_PA12580</name>
</gene>
<dbReference type="AlphaFoldDB" id="A0A068T1J2"/>
<evidence type="ECO:0000313" key="2">
    <source>
        <dbReference type="EMBL" id="CDN51934.1"/>
    </source>
</evidence>
<geneLocation type="plasmid" evidence="3">
    <name>II</name>
</geneLocation>
<sequence>MLAVDELKRTIRSRPMAAVAIAGLLGHIIGLGG</sequence>
<keyword evidence="3" id="KW-1185">Reference proteome</keyword>
<keyword evidence="2" id="KW-0614">Plasmid</keyword>
<evidence type="ECO:0000313" key="3">
    <source>
        <dbReference type="Proteomes" id="UP000028181"/>
    </source>
</evidence>
<keyword evidence="1" id="KW-0812">Transmembrane</keyword>
<feature type="transmembrane region" description="Helical" evidence="1">
    <location>
        <begin position="16"/>
        <end position="32"/>
    </location>
</feature>
<keyword evidence="1" id="KW-0472">Membrane</keyword>
<reference evidence="3" key="1">
    <citation type="journal article" date="2014" name="BMC Genomics">
        <title>Genome sequencing of two Neorhizobium galegae strains reveals a noeT gene responsible for the unusual acetylation of the nodulation factors.</title>
        <authorList>
            <person name="Osterman J."/>
            <person name="Marsh J."/>
            <person name="Laine P.K."/>
            <person name="Zeng Z."/>
            <person name="Alatalo E."/>
            <person name="Sullivan J.T."/>
            <person name="Young J.P."/>
            <person name="Thomas-Oates J."/>
            <person name="Paulin L."/>
            <person name="Lindstrom K."/>
        </authorList>
    </citation>
    <scope>NUCLEOTIDE SEQUENCE [LARGE SCALE GENOMIC DNA]</scope>
    <source>
        <strain evidence="3">HAMBI 540</strain>
    </source>
</reference>
<dbReference type="Proteomes" id="UP000028181">
    <property type="component" value="Plasmid pHAMBI540a"/>
</dbReference>
<evidence type="ECO:0000256" key="1">
    <source>
        <dbReference type="SAM" id="Phobius"/>
    </source>
</evidence>
<name>A0A068T1J2_NEOGA</name>
<keyword evidence="1" id="KW-1133">Transmembrane helix</keyword>
<proteinExistence type="predicted"/>
<accession>A0A068T1J2</accession>
<dbReference type="KEGG" id="ngg:RG540_PA12580"/>
<dbReference type="HOGENOM" id="CLU_3382867_0_0_5"/>